<dbReference type="Proteomes" id="UP000777482">
    <property type="component" value="Unassembled WGS sequence"/>
</dbReference>
<feature type="compositionally biased region" description="Low complexity" evidence="1">
    <location>
        <begin position="138"/>
        <end position="155"/>
    </location>
</feature>
<feature type="region of interest" description="Disordered" evidence="1">
    <location>
        <begin position="46"/>
        <end position="103"/>
    </location>
</feature>
<feature type="region of interest" description="Disordered" evidence="1">
    <location>
        <begin position="121"/>
        <end position="210"/>
    </location>
</feature>
<evidence type="ECO:0000256" key="1">
    <source>
        <dbReference type="SAM" id="MobiDB-lite"/>
    </source>
</evidence>
<dbReference type="EMBL" id="PUHQ01000066">
    <property type="protein sequence ID" value="KAG0658402.1"/>
    <property type="molecule type" value="Genomic_DNA"/>
</dbReference>
<evidence type="ECO:0000313" key="2">
    <source>
        <dbReference type="EMBL" id="KAG0658402.1"/>
    </source>
</evidence>
<gene>
    <name evidence="2" type="ORF">C6P46_005765</name>
</gene>
<accession>A0A9P7B406</accession>
<feature type="compositionally biased region" description="Acidic residues" evidence="1">
    <location>
        <begin position="63"/>
        <end position="74"/>
    </location>
</feature>
<organism evidence="2 3">
    <name type="scientific">Rhodotorula mucilaginosa</name>
    <name type="common">Yeast</name>
    <name type="synonym">Rhodotorula rubra</name>
    <dbReference type="NCBI Taxonomy" id="5537"/>
    <lineage>
        <taxon>Eukaryota</taxon>
        <taxon>Fungi</taxon>
        <taxon>Dikarya</taxon>
        <taxon>Basidiomycota</taxon>
        <taxon>Pucciniomycotina</taxon>
        <taxon>Microbotryomycetes</taxon>
        <taxon>Sporidiobolales</taxon>
        <taxon>Sporidiobolaceae</taxon>
        <taxon>Rhodotorula</taxon>
    </lineage>
</organism>
<feature type="compositionally biased region" description="Pro residues" evidence="1">
    <location>
        <begin position="126"/>
        <end position="137"/>
    </location>
</feature>
<comment type="caution">
    <text evidence="2">The sequence shown here is derived from an EMBL/GenBank/DDBJ whole genome shotgun (WGS) entry which is preliminary data.</text>
</comment>
<protein>
    <submittedName>
        <fullName evidence="2">Uncharacterized protein</fullName>
    </submittedName>
</protein>
<evidence type="ECO:0000313" key="3">
    <source>
        <dbReference type="Proteomes" id="UP000777482"/>
    </source>
</evidence>
<feature type="region of interest" description="Disordered" evidence="1">
    <location>
        <begin position="1"/>
        <end position="33"/>
    </location>
</feature>
<dbReference type="AlphaFoldDB" id="A0A9P7B406"/>
<reference evidence="2 3" key="1">
    <citation type="submission" date="2020-11" db="EMBL/GenBank/DDBJ databases">
        <title>Kefir isolates.</title>
        <authorList>
            <person name="Marcisauskas S."/>
            <person name="Kim Y."/>
            <person name="Blasche S."/>
        </authorList>
    </citation>
    <scope>NUCLEOTIDE SEQUENCE [LARGE SCALE GENOMIC DNA]</scope>
    <source>
        <strain evidence="2 3">KR</strain>
    </source>
</reference>
<keyword evidence="3" id="KW-1185">Reference proteome</keyword>
<feature type="compositionally biased region" description="Low complexity" evidence="1">
    <location>
        <begin position="46"/>
        <end position="62"/>
    </location>
</feature>
<proteinExistence type="predicted"/>
<sequence length="269" mass="28422">MSAMYAHRQPLGHASEPVAGPSTVKPSNVGVPVNRRDSVASIASSCYSYGSSSSSGSSTAGYDSDDTIEEDDEIATPPFLPADAADGFSSNKGKGKATEDHPYLDLSGTFATFSLSEDNLVASVPLSPPSPTRPLPPAEAVAPSPAPAVTPTASPRIAFQSTPSKPPPPPPSSETVAVAVTNPDSEPPSSAHVRPLPQPSPPTRAVEEAHRGRSRWPRLLWRSELDMDSLVVLKNYHERAVGQPLPVLRAGMVPKQVETWSRRMEYAGL</sequence>
<name>A0A9P7B406_RHOMI</name>
<dbReference type="OrthoDB" id="2538024at2759"/>